<dbReference type="EMBL" id="GBRH01279795">
    <property type="protein sequence ID" value="JAD18100.1"/>
    <property type="molecule type" value="Transcribed_RNA"/>
</dbReference>
<name>A0A0A8XZQ9_ARUDO</name>
<reference evidence="1" key="1">
    <citation type="submission" date="2014-09" db="EMBL/GenBank/DDBJ databases">
        <authorList>
            <person name="Magalhaes I.L.F."/>
            <person name="Oliveira U."/>
            <person name="Santos F.R."/>
            <person name="Vidigal T.H.D.A."/>
            <person name="Brescovit A.D."/>
            <person name="Santos A.J."/>
        </authorList>
    </citation>
    <scope>NUCLEOTIDE SEQUENCE</scope>
    <source>
        <tissue evidence="1">Shoot tissue taken approximately 20 cm above the soil surface</tissue>
    </source>
</reference>
<dbReference type="AlphaFoldDB" id="A0A0A8XZQ9"/>
<sequence>MRQFNTYSLFPHANSGTDCLLPRLRTVGASA</sequence>
<accession>A0A0A8XZQ9</accession>
<organism evidence="1">
    <name type="scientific">Arundo donax</name>
    <name type="common">Giant reed</name>
    <name type="synonym">Donax arundinaceus</name>
    <dbReference type="NCBI Taxonomy" id="35708"/>
    <lineage>
        <taxon>Eukaryota</taxon>
        <taxon>Viridiplantae</taxon>
        <taxon>Streptophyta</taxon>
        <taxon>Embryophyta</taxon>
        <taxon>Tracheophyta</taxon>
        <taxon>Spermatophyta</taxon>
        <taxon>Magnoliopsida</taxon>
        <taxon>Liliopsida</taxon>
        <taxon>Poales</taxon>
        <taxon>Poaceae</taxon>
        <taxon>PACMAD clade</taxon>
        <taxon>Arundinoideae</taxon>
        <taxon>Arundineae</taxon>
        <taxon>Arundo</taxon>
    </lineage>
</organism>
<reference evidence="1" key="2">
    <citation type="journal article" date="2015" name="Data Brief">
        <title>Shoot transcriptome of the giant reed, Arundo donax.</title>
        <authorList>
            <person name="Barrero R.A."/>
            <person name="Guerrero F.D."/>
            <person name="Moolhuijzen P."/>
            <person name="Goolsby J.A."/>
            <person name="Tidwell J."/>
            <person name="Bellgard S.E."/>
            <person name="Bellgard M.I."/>
        </authorList>
    </citation>
    <scope>NUCLEOTIDE SEQUENCE</scope>
    <source>
        <tissue evidence="1">Shoot tissue taken approximately 20 cm above the soil surface</tissue>
    </source>
</reference>
<proteinExistence type="predicted"/>
<protein>
    <submittedName>
        <fullName evidence="1">Uncharacterized protein</fullName>
    </submittedName>
</protein>
<evidence type="ECO:0000313" key="1">
    <source>
        <dbReference type="EMBL" id="JAD18100.1"/>
    </source>
</evidence>